<dbReference type="InterPro" id="IPR014721">
    <property type="entry name" value="Ribsml_uS5_D2-typ_fold_subgr"/>
</dbReference>
<dbReference type="SUPFAM" id="SSF118116">
    <property type="entry name" value="DNA mismatch repair protein MutL"/>
    <property type="match status" value="1"/>
</dbReference>
<proteinExistence type="inferred from homology"/>
<dbReference type="Pfam" id="PF08676">
    <property type="entry name" value="MutL_C"/>
    <property type="match status" value="1"/>
</dbReference>
<reference evidence="7 8" key="2">
    <citation type="submission" date="2019-05" db="EMBL/GenBank/DDBJ databases">
        <title>Genome evolution of the obligate endosymbiont Buchnera aphidicola.</title>
        <authorList>
            <person name="Moran N.A."/>
        </authorList>
    </citation>
    <scope>NUCLEOTIDE SEQUENCE [LARGE SCALE GENOMIC DNA]</scope>
    <source>
        <strain evidence="7 8">Aar</strain>
    </source>
</reference>
<dbReference type="InterPro" id="IPR038973">
    <property type="entry name" value="MutL/Mlh/Pms-like"/>
</dbReference>
<evidence type="ECO:0000256" key="3">
    <source>
        <dbReference type="ARBA" id="ARBA00022763"/>
    </source>
</evidence>
<keyword evidence="7" id="KW-0378">Hydrolase</keyword>
<dbReference type="PANTHER" id="PTHR10073:SF12">
    <property type="entry name" value="DNA MISMATCH REPAIR PROTEIN MLH1"/>
    <property type="match status" value="1"/>
</dbReference>
<dbReference type="HAMAP" id="MF_00149">
    <property type="entry name" value="DNA_mis_repair"/>
    <property type="match status" value="1"/>
</dbReference>
<dbReference type="SUPFAM" id="SSF55874">
    <property type="entry name" value="ATPase domain of HSP90 chaperone/DNA topoisomerase II/histidine kinase"/>
    <property type="match status" value="1"/>
</dbReference>
<dbReference type="InterPro" id="IPR042120">
    <property type="entry name" value="MutL_C_dimsub"/>
</dbReference>
<evidence type="ECO:0000313" key="7">
    <source>
        <dbReference type="EMBL" id="QCI16214.1"/>
    </source>
</evidence>
<gene>
    <name evidence="5 7" type="primary">mutL</name>
    <name evidence="7" type="ORF">D9V59_02860</name>
</gene>
<evidence type="ECO:0000256" key="2">
    <source>
        <dbReference type="ARBA" id="ARBA00021975"/>
    </source>
</evidence>
<dbReference type="FunFam" id="3.30.565.10:FF:000003">
    <property type="entry name" value="DNA mismatch repair endonuclease MutL"/>
    <property type="match status" value="1"/>
</dbReference>
<accession>A0A4D6XM15</accession>
<feature type="domain" description="DNA mismatch repair protein S5" evidence="6">
    <location>
        <begin position="220"/>
        <end position="337"/>
    </location>
</feature>
<dbReference type="Pfam" id="PF13589">
    <property type="entry name" value="HATPase_c_3"/>
    <property type="match status" value="1"/>
</dbReference>
<dbReference type="GO" id="GO:0005524">
    <property type="term" value="F:ATP binding"/>
    <property type="evidence" value="ECO:0007669"/>
    <property type="project" value="InterPro"/>
</dbReference>
<dbReference type="GO" id="GO:0032300">
    <property type="term" value="C:mismatch repair complex"/>
    <property type="evidence" value="ECO:0007669"/>
    <property type="project" value="InterPro"/>
</dbReference>
<sequence>MPIVILPRNLSSQISSGEIIERPSCVIKEIVENSIDAGSKNINITVEKSGFQYISVTDDGCGIKKKELLLAITHHATSKITSLLDLKTISTFGFRGEALASIRAVSRLTLISCTQHSDVAWKIYSERFINNNILLQPIAHPQGTTVIVENLFYNIPVRLKFIQNKKLEFLKIFEVIKKIALSHVEINFSLIHNNKLITRYYAINKNKKTINNQNNYNHRLKEIFHELDVNQLIEINSQKNNVFLFGWTFYTEDISKQKKIQYCYINNRFVYNHIVINAFRKACNKIIGNNKMSFILYFQIPSDCIDVNIHPTKKEIKFHNPCFIYQFIYETIVCNLVELKKKYLLNTKHILYKEDTIKDHRNYIMNASSIKYNFSLVKLLIIIRKYYGLVYYNNNLYLLSLPLAKGIIRKNKFIKNIKQKNISDITLINIKISSIPQEYIILFENKEILLQVGFNLIFKTKYVILRSIPCFLKKYINYIILHFFNFLFLRKKISISEIINWFYLNIFIEKKNWNYTNGIAVISEIEYCYPLLLTNPPLKLLQKINIDTVLYTLKI</sequence>
<dbReference type="AlphaFoldDB" id="A0A4D6XM15"/>
<dbReference type="InterPro" id="IPR020568">
    <property type="entry name" value="Ribosomal_Su5_D2-typ_SF"/>
</dbReference>
<dbReference type="PANTHER" id="PTHR10073">
    <property type="entry name" value="DNA MISMATCH REPAIR PROTEIN MLH, PMS, MUTL"/>
    <property type="match status" value="1"/>
</dbReference>
<dbReference type="Gene3D" id="3.30.565.10">
    <property type="entry name" value="Histidine kinase-like ATPase, C-terminal domain"/>
    <property type="match status" value="1"/>
</dbReference>
<comment type="similarity">
    <text evidence="1 5">Belongs to the DNA mismatch repair MutL/HexB family.</text>
</comment>
<dbReference type="InterPro" id="IPR002099">
    <property type="entry name" value="MutL/Mlh/PMS"/>
</dbReference>
<organism evidence="7 8">
    <name type="scientific">Buchnera aphidicola</name>
    <name type="common">Artemisaphis artemisicola</name>
    <dbReference type="NCBI Taxonomy" id="1241836"/>
    <lineage>
        <taxon>Bacteria</taxon>
        <taxon>Pseudomonadati</taxon>
        <taxon>Pseudomonadota</taxon>
        <taxon>Gammaproteobacteria</taxon>
        <taxon>Enterobacterales</taxon>
        <taxon>Erwiniaceae</taxon>
        <taxon>Buchnera</taxon>
    </lineage>
</organism>
<keyword evidence="3 5" id="KW-0227">DNA damage</keyword>
<evidence type="ECO:0000256" key="1">
    <source>
        <dbReference type="ARBA" id="ARBA00006082"/>
    </source>
</evidence>
<dbReference type="InterPro" id="IPR037198">
    <property type="entry name" value="MutL_C_sf"/>
</dbReference>
<comment type="function">
    <text evidence="5">This protein is involved in the repair of mismatches in DNA. It is required for dam-dependent methyl-directed DNA mismatch repair. May act as a 'molecular matchmaker', a protein that promotes the formation of a stable complex between two or more DNA-binding proteins in an ATP-dependent manner without itself being part of a final effector complex.</text>
</comment>
<dbReference type="CDD" id="cd16926">
    <property type="entry name" value="HATPase_MutL-MLH-PMS-like"/>
    <property type="match status" value="1"/>
</dbReference>
<dbReference type="InterPro" id="IPR013507">
    <property type="entry name" value="DNA_mismatch_S5_2-like"/>
</dbReference>
<evidence type="ECO:0000259" key="6">
    <source>
        <dbReference type="SMART" id="SM01340"/>
    </source>
</evidence>
<dbReference type="RefSeq" id="WP_158364907.1">
    <property type="nucleotide sequence ID" value="NZ_CP034900.1"/>
</dbReference>
<evidence type="ECO:0000256" key="5">
    <source>
        <dbReference type="HAMAP-Rule" id="MF_00149"/>
    </source>
</evidence>
<keyword evidence="7" id="KW-0255">Endonuclease</keyword>
<protein>
    <recommendedName>
        <fullName evidence="2 5">DNA mismatch repair protein MutL</fullName>
    </recommendedName>
</protein>
<dbReference type="SMART" id="SM01340">
    <property type="entry name" value="DNA_mis_repair"/>
    <property type="match status" value="1"/>
</dbReference>
<dbReference type="OrthoDB" id="9763467at2"/>
<keyword evidence="4 5" id="KW-0234">DNA repair</keyword>
<dbReference type="Pfam" id="PF01119">
    <property type="entry name" value="DNA_mis_repair"/>
    <property type="match status" value="1"/>
</dbReference>
<dbReference type="InterPro" id="IPR014762">
    <property type="entry name" value="DNA_mismatch_repair_CS"/>
</dbReference>
<dbReference type="Gene3D" id="3.30.1540.20">
    <property type="entry name" value="MutL, C-terminal domain, dimerisation subdomain"/>
    <property type="match status" value="1"/>
</dbReference>
<dbReference type="GO" id="GO:0030983">
    <property type="term" value="F:mismatched DNA binding"/>
    <property type="evidence" value="ECO:0007669"/>
    <property type="project" value="InterPro"/>
</dbReference>
<dbReference type="GO" id="GO:0004519">
    <property type="term" value="F:endonuclease activity"/>
    <property type="evidence" value="ECO:0007669"/>
    <property type="project" value="UniProtKB-KW"/>
</dbReference>
<reference evidence="7 8" key="1">
    <citation type="submission" date="2018-12" db="EMBL/GenBank/DDBJ databases">
        <authorList>
            <person name="Chong R.A."/>
        </authorList>
    </citation>
    <scope>NUCLEOTIDE SEQUENCE [LARGE SCALE GENOMIC DNA]</scope>
    <source>
        <strain evidence="7 8">Aar</strain>
    </source>
</reference>
<keyword evidence="7" id="KW-0540">Nuclease</keyword>
<dbReference type="InterPro" id="IPR014790">
    <property type="entry name" value="MutL_C"/>
</dbReference>
<dbReference type="GO" id="GO:0016887">
    <property type="term" value="F:ATP hydrolysis activity"/>
    <property type="evidence" value="ECO:0007669"/>
    <property type="project" value="InterPro"/>
</dbReference>
<dbReference type="InterPro" id="IPR020667">
    <property type="entry name" value="DNA_mismatch_repair_MutL"/>
</dbReference>
<dbReference type="SUPFAM" id="SSF54211">
    <property type="entry name" value="Ribosomal protein S5 domain 2-like"/>
    <property type="match status" value="1"/>
</dbReference>
<name>A0A4D6XM15_9GAMM</name>
<dbReference type="EMBL" id="CP034900">
    <property type="protein sequence ID" value="QCI16214.1"/>
    <property type="molecule type" value="Genomic_DNA"/>
</dbReference>
<dbReference type="GO" id="GO:0006298">
    <property type="term" value="P:mismatch repair"/>
    <property type="evidence" value="ECO:0007669"/>
    <property type="project" value="UniProtKB-UniRule"/>
</dbReference>
<evidence type="ECO:0000256" key="4">
    <source>
        <dbReference type="ARBA" id="ARBA00023204"/>
    </source>
</evidence>
<dbReference type="GO" id="GO:0140664">
    <property type="term" value="F:ATP-dependent DNA damage sensor activity"/>
    <property type="evidence" value="ECO:0007669"/>
    <property type="project" value="InterPro"/>
</dbReference>
<dbReference type="Gene3D" id="3.30.1370.100">
    <property type="entry name" value="MutL, C-terminal domain, regulatory subdomain"/>
    <property type="match status" value="1"/>
</dbReference>
<dbReference type="Gene3D" id="3.30.230.10">
    <property type="match status" value="1"/>
</dbReference>
<dbReference type="InterPro" id="IPR042121">
    <property type="entry name" value="MutL_C_regsub"/>
</dbReference>
<dbReference type="Proteomes" id="UP000298654">
    <property type="component" value="Chromosome"/>
</dbReference>
<dbReference type="PROSITE" id="PS00058">
    <property type="entry name" value="DNA_MISMATCH_REPAIR_1"/>
    <property type="match status" value="1"/>
</dbReference>
<dbReference type="InterPro" id="IPR036890">
    <property type="entry name" value="HATPase_C_sf"/>
</dbReference>
<evidence type="ECO:0000313" key="8">
    <source>
        <dbReference type="Proteomes" id="UP000298654"/>
    </source>
</evidence>
<dbReference type="NCBIfam" id="TIGR00585">
    <property type="entry name" value="mutl"/>
    <property type="match status" value="1"/>
</dbReference>